<reference evidence="2 3" key="1">
    <citation type="submission" date="2023-04" db="EMBL/GenBank/DDBJ databases">
        <title>Genome of Basidiobolus ranarum AG-B5.</title>
        <authorList>
            <person name="Stajich J.E."/>
            <person name="Carter-House D."/>
            <person name="Gryganskyi A."/>
        </authorList>
    </citation>
    <scope>NUCLEOTIDE SEQUENCE [LARGE SCALE GENOMIC DNA]</scope>
    <source>
        <strain evidence="2 3">AG-B5</strain>
    </source>
</reference>
<dbReference type="PANTHER" id="PTHR23389">
    <property type="entry name" value="CHROMOSOME TRANSMISSION FIDELITY FACTOR 18"/>
    <property type="match status" value="1"/>
</dbReference>
<feature type="region of interest" description="Disordered" evidence="1">
    <location>
        <begin position="377"/>
        <end position="398"/>
    </location>
</feature>
<dbReference type="Gene3D" id="3.40.50.300">
    <property type="entry name" value="P-loop containing nucleotide triphosphate hydrolases"/>
    <property type="match status" value="1"/>
</dbReference>
<evidence type="ECO:0000313" key="2">
    <source>
        <dbReference type="EMBL" id="KAK9761006.1"/>
    </source>
</evidence>
<evidence type="ECO:0000313" key="3">
    <source>
        <dbReference type="Proteomes" id="UP001479436"/>
    </source>
</evidence>
<protein>
    <recommendedName>
        <fullName evidence="4">AAA+ ATPase domain-containing protein</fullName>
    </recommendedName>
</protein>
<organism evidence="2 3">
    <name type="scientific">Basidiobolus ranarum</name>
    <dbReference type="NCBI Taxonomy" id="34480"/>
    <lineage>
        <taxon>Eukaryota</taxon>
        <taxon>Fungi</taxon>
        <taxon>Fungi incertae sedis</taxon>
        <taxon>Zoopagomycota</taxon>
        <taxon>Entomophthoromycotina</taxon>
        <taxon>Basidiobolomycetes</taxon>
        <taxon>Basidiobolales</taxon>
        <taxon>Basidiobolaceae</taxon>
        <taxon>Basidiobolus</taxon>
    </lineage>
</organism>
<gene>
    <name evidence="2" type="ORF">K7432_014442</name>
</gene>
<comment type="caution">
    <text evidence="2">The sequence shown here is derived from an EMBL/GenBank/DDBJ whole genome shotgun (WGS) entry which is preliminary data.</text>
</comment>
<feature type="region of interest" description="Disordered" evidence="1">
    <location>
        <begin position="1"/>
        <end position="45"/>
    </location>
</feature>
<evidence type="ECO:0000256" key="1">
    <source>
        <dbReference type="SAM" id="MobiDB-lite"/>
    </source>
</evidence>
<name>A0ABR2WHQ6_9FUNG</name>
<dbReference type="PANTHER" id="PTHR23389:SF21">
    <property type="entry name" value="ATPASE FAMILY AAA DOMAIN-CONTAINING PROTEIN 5"/>
    <property type="match status" value="1"/>
</dbReference>
<dbReference type="InterPro" id="IPR027417">
    <property type="entry name" value="P-loop_NTPase"/>
</dbReference>
<accession>A0ABR2WHQ6</accession>
<dbReference type="Proteomes" id="UP001479436">
    <property type="component" value="Unassembled WGS sequence"/>
</dbReference>
<sequence length="635" mass="72219">MLKVNPVVSKFEEEQPQPARKNVNRGRRVLSSDEEEFDPEKGYSSSEEFQTLGRLKKKKSLKSRSSGNFKITSKVILLGGEIGTCKTSAVYACAESAGYEVFEINPGMKRSGRDMLNLVGEMSQSHLVASRGWNSKSDILVPTEPNTKQSNTKQSLILIEEADILFEEDRNFWGSIVTLVEKSKRPVVITCNDFSRIPTWEVNLQAALHFSKPSIEELALYSNLVCLLEGYFANPSEIYQLCCLNNGDVRKTLQCLQFWSKSLVNTEPLSEVPSLESKKRDFENENVPLKRQKIDTSHFVSTPTSTPSNVFEFQQCDLSLYQMFGMTNNYEAFDDNCWSELIGQCEKISKFGKRQYWLSQNVIKLEIDSLLEHARSDDISTESQPLTDQEENKSSGLINSAESISRSSGLANFEENLSQLHALESMWEYSENLSFGATYLGLNESRSLQVLEPDVYTPSKDDNQGNPIIYKAPSAWDHLTTDDEIRRCHEVLSRLRVLAKTKDKIELDQFSTDRILRHLVFETPDTNEYSTSRALNLIVPLDLALAPTIYTNIKNEGVPYLRGYMKVISKLEQTGPPRGRTRAKARSRYLHLLDIQEGDRLIEDHLDIQRSSLIPASSEHHRFMDKVATVMNQFH</sequence>
<dbReference type="EMBL" id="JASJQH010001639">
    <property type="protein sequence ID" value="KAK9761006.1"/>
    <property type="molecule type" value="Genomic_DNA"/>
</dbReference>
<keyword evidence="3" id="KW-1185">Reference proteome</keyword>
<proteinExistence type="predicted"/>
<evidence type="ECO:0008006" key="4">
    <source>
        <dbReference type="Google" id="ProtNLM"/>
    </source>
</evidence>
<dbReference type="SUPFAM" id="SSF52540">
    <property type="entry name" value="P-loop containing nucleoside triphosphate hydrolases"/>
    <property type="match status" value="1"/>
</dbReference>